<dbReference type="EMBL" id="SMMG02000007">
    <property type="protein sequence ID" value="KAA3467136.1"/>
    <property type="molecule type" value="Genomic_DNA"/>
</dbReference>
<protein>
    <submittedName>
        <fullName evidence="1">Uncharacterized protein</fullName>
    </submittedName>
</protein>
<evidence type="ECO:0000313" key="2">
    <source>
        <dbReference type="Proteomes" id="UP000325315"/>
    </source>
</evidence>
<comment type="caution">
    <text evidence="1">The sequence shown here is derived from an EMBL/GenBank/DDBJ whole genome shotgun (WGS) entry which is preliminary data.</text>
</comment>
<dbReference type="Proteomes" id="UP000325315">
    <property type="component" value="Unassembled WGS sequence"/>
</dbReference>
<reference evidence="2" key="1">
    <citation type="journal article" date="2019" name="Plant Biotechnol. J.">
        <title>Genome sequencing of the Australian wild diploid species Gossypium australe highlights disease resistance and delayed gland morphogenesis.</title>
        <authorList>
            <person name="Cai Y."/>
            <person name="Cai X."/>
            <person name="Wang Q."/>
            <person name="Wang P."/>
            <person name="Zhang Y."/>
            <person name="Cai C."/>
            <person name="Xu Y."/>
            <person name="Wang K."/>
            <person name="Zhou Z."/>
            <person name="Wang C."/>
            <person name="Geng S."/>
            <person name="Li B."/>
            <person name="Dong Q."/>
            <person name="Hou Y."/>
            <person name="Wang H."/>
            <person name="Ai P."/>
            <person name="Liu Z."/>
            <person name="Yi F."/>
            <person name="Sun M."/>
            <person name="An G."/>
            <person name="Cheng J."/>
            <person name="Zhang Y."/>
            <person name="Shi Q."/>
            <person name="Xie Y."/>
            <person name="Shi X."/>
            <person name="Chang Y."/>
            <person name="Huang F."/>
            <person name="Chen Y."/>
            <person name="Hong S."/>
            <person name="Mi L."/>
            <person name="Sun Q."/>
            <person name="Zhang L."/>
            <person name="Zhou B."/>
            <person name="Peng R."/>
            <person name="Zhang X."/>
            <person name="Liu F."/>
        </authorList>
    </citation>
    <scope>NUCLEOTIDE SEQUENCE [LARGE SCALE GENOMIC DNA]</scope>
    <source>
        <strain evidence="2">cv. PA1801</strain>
    </source>
</reference>
<dbReference type="AlphaFoldDB" id="A0A5B6VDS3"/>
<organism evidence="1 2">
    <name type="scientific">Gossypium australe</name>
    <dbReference type="NCBI Taxonomy" id="47621"/>
    <lineage>
        <taxon>Eukaryota</taxon>
        <taxon>Viridiplantae</taxon>
        <taxon>Streptophyta</taxon>
        <taxon>Embryophyta</taxon>
        <taxon>Tracheophyta</taxon>
        <taxon>Spermatophyta</taxon>
        <taxon>Magnoliopsida</taxon>
        <taxon>eudicotyledons</taxon>
        <taxon>Gunneridae</taxon>
        <taxon>Pentapetalae</taxon>
        <taxon>rosids</taxon>
        <taxon>malvids</taxon>
        <taxon>Malvales</taxon>
        <taxon>Malvaceae</taxon>
        <taxon>Malvoideae</taxon>
        <taxon>Gossypium</taxon>
    </lineage>
</organism>
<name>A0A5B6VDS3_9ROSI</name>
<accession>A0A5B6VDS3</accession>
<proteinExistence type="predicted"/>
<keyword evidence="2" id="KW-1185">Reference proteome</keyword>
<sequence>MPCEAASNDQDGNDPNYPKHLAALREFNEGSKPALKPIPLIYNRVTDDVVRLCLFPFSLCDHTTDWLVSLESVDLFNFVIRSPTSSNLKAKTYIKLGIDLSYC</sequence>
<gene>
    <name evidence="1" type="ORF">EPI10_002175</name>
</gene>
<evidence type="ECO:0000313" key="1">
    <source>
        <dbReference type="EMBL" id="KAA3467136.1"/>
    </source>
</evidence>